<name>D8M3I8_BLAHO</name>
<keyword evidence="2" id="KW-1185">Reference proteome</keyword>
<organism evidence="1">
    <name type="scientific">Blastocystis hominis</name>
    <dbReference type="NCBI Taxonomy" id="12968"/>
    <lineage>
        <taxon>Eukaryota</taxon>
        <taxon>Sar</taxon>
        <taxon>Stramenopiles</taxon>
        <taxon>Bigyra</taxon>
        <taxon>Opalozoa</taxon>
        <taxon>Opalinata</taxon>
        <taxon>Blastocystidae</taxon>
        <taxon>Blastocystis</taxon>
    </lineage>
</organism>
<dbReference type="InParanoid" id="D8M3I8"/>
<protein>
    <submittedName>
        <fullName evidence="1">Uncharacterized protein</fullName>
    </submittedName>
</protein>
<evidence type="ECO:0000313" key="2">
    <source>
        <dbReference type="Proteomes" id="UP000008312"/>
    </source>
</evidence>
<dbReference type="EMBL" id="FN668650">
    <property type="protein sequence ID" value="CBK22461.2"/>
    <property type="molecule type" value="Genomic_DNA"/>
</dbReference>
<dbReference type="GeneID" id="24919739"/>
<proteinExistence type="predicted"/>
<evidence type="ECO:0000313" key="1">
    <source>
        <dbReference type="EMBL" id="CBK22461.2"/>
    </source>
</evidence>
<accession>D8M3I8</accession>
<gene>
    <name evidence="1" type="ORF">GSBLH_T00002584001</name>
</gene>
<dbReference type="Proteomes" id="UP000008312">
    <property type="component" value="Unassembled WGS sequence"/>
</dbReference>
<sequence length="28" mass="3577">MIWLESWMDRLDYRNNNDDNIDYLDKVE</sequence>
<dbReference type="AlphaFoldDB" id="D8M3I8"/>
<dbReference type="RefSeq" id="XP_012896509.1">
    <property type="nucleotide sequence ID" value="XM_013041055.1"/>
</dbReference>
<reference evidence="1" key="1">
    <citation type="submission" date="2010-02" db="EMBL/GenBank/DDBJ databases">
        <title>Sequencing and annotation of the Blastocystis hominis genome.</title>
        <authorList>
            <person name="Wincker P."/>
        </authorList>
    </citation>
    <scope>NUCLEOTIDE SEQUENCE</scope>
    <source>
        <strain evidence="1">Singapore isolate B</strain>
    </source>
</reference>